<dbReference type="Pfam" id="PF01757">
    <property type="entry name" value="Acyl_transf_3"/>
    <property type="match status" value="1"/>
</dbReference>
<dbReference type="Proteomes" id="UP000182584">
    <property type="component" value="Unassembled WGS sequence"/>
</dbReference>
<keyword evidence="4 7" id="KW-0812">Transmembrane</keyword>
<keyword evidence="5 7" id="KW-1133">Transmembrane helix</keyword>
<evidence type="ECO:0000256" key="1">
    <source>
        <dbReference type="ARBA" id="ARBA00004651"/>
    </source>
</evidence>
<evidence type="ECO:0000313" key="10">
    <source>
        <dbReference type="Proteomes" id="UP000182584"/>
    </source>
</evidence>
<organism evidence="9 10">
    <name type="scientific">Butyrivibrio fibrisolvens</name>
    <dbReference type="NCBI Taxonomy" id="831"/>
    <lineage>
        <taxon>Bacteria</taxon>
        <taxon>Bacillati</taxon>
        <taxon>Bacillota</taxon>
        <taxon>Clostridia</taxon>
        <taxon>Lachnospirales</taxon>
        <taxon>Lachnospiraceae</taxon>
        <taxon>Butyrivibrio</taxon>
    </lineage>
</organism>
<dbReference type="GO" id="GO:0016413">
    <property type="term" value="F:O-acetyltransferase activity"/>
    <property type="evidence" value="ECO:0007669"/>
    <property type="project" value="TreeGrafter"/>
</dbReference>
<dbReference type="AlphaFoldDB" id="A0A1H9X8D6"/>
<proteinExistence type="inferred from homology"/>
<evidence type="ECO:0000256" key="7">
    <source>
        <dbReference type="SAM" id="Phobius"/>
    </source>
</evidence>
<dbReference type="PANTHER" id="PTHR40074">
    <property type="entry name" value="O-ACETYLTRANSFERASE WECH"/>
    <property type="match status" value="1"/>
</dbReference>
<evidence type="ECO:0000313" key="9">
    <source>
        <dbReference type="EMBL" id="SES42384.1"/>
    </source>
</evidence>
<feature type="transmembrane region" description="Helical" evidence="7">
    <location>
        <begin position="39"/>
        <end position="63"/>
    </location>
</feature>
<feature type="transmembrane region" description="Helical" evidence="7">
    <location>
        <begin position="12"/>
        <end position="33"/>
    </location>
</feature>
<feature type="transmembrane region" description="Helical" evidence="7">
    <location>
        <begin position="244"/>
        <end position="264"/>
    </location>
</feature>
<feature type="transmembrane region" description="Helical" evidence="7">
    <location>
        <begin position="276"/>
        <end position="298"/>
    </location>
</feature>
<gene>
    <name evidence="9" type="ORF">SAMN04487884_14810</name>
</gene>
<name>A0A1H9X8D6_BUTFI</name>
<dbReference type="EMBL" id="FOGJ01000048">
    <property type="protein sequence ID" value="SES42384.1"/>
    <property type="molecule type" value="Genomic_DNA"/>
</dbReference>
<feature type="domain" description="Acyltransferase 3" evidence="8">
    <location>
        <begin position="8"/>
        <end position="319"/>
    </location>
</feature>
<evidence type="ECO:0000256" key="2">
    <source>
        <dbReference type="ARBA" id="ARBA00007400"/>
    </source>
</evidence>
<sequence length="343" mass="39467">MGRNKKEIYIELLRIIAIIFVLMVHTDMNVGFYQDPSSSFGTVIISLFVSTICNSAVPLFLMISGETLLGKNESFKDLFVKRILRFLIIIPLFSMIQYIAMIVMKGEMTFDIMFYFERLVEGNMTEQYWYLYAYLAFLISLPILRPLAMNLSDQGYRYLMLVTIAWNYIPRLLNTLTIFNTSWSINFFFDGQLIFYPLIGYYLGRKLTGDRLPKISVCELILSILIIFNMGFELMVHNITGEWGLYNMSEMPITILIFVIFRILGARISSEKSCMVIAYLGSLSFGIYLVELIARRIWAHTYLKMCDATLGIVACCIYIFFSYVTGAVIAAVMKLIPGLKKLV</sequence>
<feature type="transmembrane region" description="Helical" evidence="7">
    <location>
        <begin position="310"/>
        <end position="333"/>
    </location>
</feature>
<keyword evidence="9" id="KW-0808">Transferase</keyword>
<accession>A0A1H9X8D6</accession>
<reference evidence="9 10" key="1">
    <citation type="submission" date="2016-10" db="EMBL/GenBank/DDBJ databases">
        <authorList>
            <person name="de Groot N.N."/>
        </authorList>
    </citation>
    <scope>NUCLEOTIDE SEQUENCE [LARGE SCALE GENOMIC DNA]</scope>
    <source>
        <strain evidence="9 10">AR40</strain>
    </source>
</reference>
<dbReference type="PANTHER" id="PTHR40074:SF2">
    <property type="entry name" value="O-ACETYLTRANSFERASE WECH"/>
    <property type="match status" value="1"/>
</dbReference>
<feature type="transmembrane region" description="Helical" evidence="7">
    <location>
        <begin position="215"/>
        <end position="232"/>
    </location>
</feature>
<evidence type="ECO:0000259" key="8">
    <source>
        <dbReference type="Pfam" id="PF01757"/>
    </source>
</evidence>
<evidence type="ECO:0000256" key="4">
    <source>
        <dbReference type="ARBA" id="ARBA00022692"/>
    </source>
</evidence>
<feature type="transmembrane region" description="Helical" evidence="7">
    <location>
        <begin position="185"/>
        <end position="203"/>
    </location>
</feature>
<dbReference type="RefSeq" id="WP_074759049.1">
    <property type="nucleotide sequence ID" value="NZ_FOGJ01000048.1"/>
</dbReference>
<feature type="transmembrane region" description="Helical" evidence="7">
    <location>
        <begin position="156"/>
        <end position="173"/>
    </location>
</feature>
<feature type="transmembrane region" description="Helical" evidence="7">
    <location>
        <begin position="127"/>
        <end position="144"/>
    </location>
</feature>
<dbReference type="GO" id="GO:0005886">
    <property type="term" value="C:plasma membrane"/>
    <property type="evidence" value="ECO:0007669"/>
    <property type="project" value="UniProtKB-SubCell"/>
</dbReference>
<evidence type="ECO:0000256" key="5">
    <source>
        <dbReference type="ARBA" id="ARBA00022989"/>
    </source>
</evidence>
<feature type="transmembrane region" description="Helical" evidence="7">
    <location>
        <begin position="83"/>
        <end position="104"/>
    </location>
</feature>
<keyword evidence="3" id="KW-1003">Cell membrane</keyword>
<comment type="subcellular location">
    <subcellularLocation>
        <location evidence="1">Cell membrane</location>
        <topology evidence="1">Multi-pass membrane protein</topology>
    </subcellularLocation>
</comment>
<keyword evidence="6 7" id="KW-0472">Membrane</keyword>
<comment type="similarity">
    <text evidence="2">Belongs to the acyltransferase 3 family.</text>
</comment>
<evidence type="ECO:0000256" key="3">
    <source>
        <dbReference type="ARBA" id="ARBA00022475"/>
    </source>
</evidence>
<protein>
    <submittedName>
        <fullName evidence="9">Surface polysaccharide O-acyltransferase, integral membrane enzyme</fullName>
    </submittedName>
</protein>
<dbReference type="InterPro" id="IPR002656">
    <property type="entry name" value="Acyl_transf_3_dom"/>
</dbReference>
<keyword evidence="9" id="KW-0012">Acyltransferase</keyword>
<evidence type="ECO:0000256" key="6">
    <source>
        <dbReference type="ARBA" id="ARBA00023136"/>
    </source>
</evidence>
<dbReference type="GO" id="GO:0009246">
    <property type="term" value="P:enterobacterial common antigen biosynthetic process"/>
    <property type="evidence" value="ECO:0007669"/>
    <property type="project" value="TreeGrafter"/>
</dbReference>